<dbReference type="InterPro" id="IPR014254">
    <property type="entry name" value="Spore_coat_YutH"/>
</dbReference>
<dbReference type="PANTHER" id="PTHR39179">
    <property type="entry name" value="SPORE COAT PROTEIN I"/>
    <property type="match status" value="1"/>
</dbReference>
<keyword evidence="1" id="KW-0946">Virion</keyword>
<dbReference type="PANTHER" id="PTHR39179:SF2">
    <property type="entry name" value="ENDOSPORE COAT-ASSOCIATED PROTEIN YUTH"/>
    <property type="match status" value="1"/>
</dbReference>
<dbReference type="AlphaFoldDB" id="A0A7S8CEE6"/>
<evidence type="ECO:0000313" key="2">
    <source>
        <dbReference type="Proteomes" id="UP000593626"/>
    </source>
</evidence>
<accession>A0A7S8CEE6</accession>
<name>A0A7S8CEE6_9BACI</name>
<organism evidence="1 2">
    <name type="scientific">Mangrovibacillus cuniculi</name>
    <dbReference type="NCBI Taxonomy" id="2593652"/>
    <lineage>
        <taxon>Bacteria</taxon>
        <taxon>Bacillati</taxon>
        <taxon>Bacillota</taxon>
        <taxon>Bacilli</taxon>
        <taxon>Bacillales</taxon>
        <taxon>Bacillaceae</taxon>
        <taxon>Mangrovibacillus</taxon>
    </lineage>
</organism>
<dbReference type="KEGG" id="mcui:G8O30_10680"/>
<dbReference type="Gene3D" id="3.90.1200.10">
    <property type="match status" value="1"/>
</dbReference>
<dbReference type="GO" id="GO:0042601">
    <property type="term" value="C:endospore-forming forespore"/>
    <property type="evidence" value="ECO:0007669"/>
    <property type="project" value="TreeGrafter"/>
</dbReference>
<protein>
    <submittedName>
        <fullName evidence="1">Spore coat protein YutH</fullName>
    </submittedName>
</protein>
<evidence type="ECO:0000313" key="1">
    <source>
        <dbReference type="EMBL" id="QPC48436.1"/>
    </source>
</evidence>
<dbReference type="Proteomes" id="UP000593626">
    <property type="component" value="Chromosome"/>
</dbReference>
<sequence length="336" mass="39759">MYESILTNYYDVKPEGKLQTKGYDSYYAQGKLYTVVTVTNVEEEVLIELYEMSEQLKRTGDGLVSTFLLSKEETFLITHKEVDYVVLVRNRIDWPSINRTGRKLAKFHMRGRAIERQIDRMSRMGLWKDLWEKRLLQMEKVWTEQSTVLHDNEFDQTFVQTFPYFLGVAENAIQYVVDTELDEEPDEEDAGTICHDRFYPGMWDGEGSLKIPFDWVFDHATRDLAEWIRWTYEEKQRAGIPDIQRFLRDYQTVQPLTPFSWRMLYGRLLFPLHYMECVEKYYLSGHDGIKRGLGDQLPTIVKHTREYERFLDAFYQIAEAPVSQAGLPSVNWLTLS</sequence>
<keyword evidence="1" id="KW-0167">Capsid protein</keyword>
<dbReference type="NCBIfam" id="TIGR02905">
    <property type="entry name" value="spore_yutH"/>
    <property type="match status" value="1"/>
</dbReference>
<dbReference type="InterPro" id="IPR011009">
    <property type="entry name" value="Kinase-like_dom_sf"/>
</dbReference>
<dbReference type="SUPFAM" id="SSF56112">
    <property type="entry name" value="Protein kinase-like (PK-like)"/>
    <property type="match status" value="1"/>
</dbReference>
<gene>
    <name evidence="1" type="primary">yutH</name>
    <name evidence="1" type="ORF">G8O30_10680</name>
</gene>
<reference evidence="1 2" key="1">
    <citation type="submission" date="2019-07" db="EMBL/GenBank/DDBJ databases">
        <title>Genome sequence of 2 isolates from Red Sea Mangroves.</title>
        <authorList>
            <person name="Sefrji F."/>
            <person name="Michoud G."/>
            <person name="Merlino G."/>
            <person name="Daffonchio D."/>
        </authorList>
    </citation>
    <scope>NUCLEOTIDE SEQUENCE [LARGE SCALE GENOMIC DNA]</scope>
    <source>
        <strain evidence="1 2">R1DC41</strain>
    </source>
</reference>
<proteinExistence type="predicted"/>
<dbReference type="EMBL" id="CP049742">
    <property type="protein sequence ID" value="QPC48436.1"/>
    <property type="molecule type" value="Genomic_DNA"/>
</dbReference>
<dbReference type="InterPro" id="IPR047175">
    <property type="entry name" value="CotS-like"/>
</dbReference>
<keyword evidence="2" id="KW-1185">Reference proteome</keyword>